<dbReference type="Gene3D" id="1.10.10.410">
    <property type="match status" value="1"/>
</dbReference>
<proteinExistence type="predicted"/>
<dbReference type="InterPro" id="IPR003789">
    <property type="entry name" value="Asn/Gln_tRNA_amidoTrase-B-like"/>
</dbReference>
<keyword evidence="1" id="KW-0547">Nucleotide-binding</keyword>
<dbReference type="InterPro" id="IPR042184">
    <property type="entry name" value="YqeY/Aim41_N"/>
</dbReference>
<evidence type="ECO:0000313" key="2">
    <source>
        <dbReference type="EMBL" id="OGD62871.1"/>
    </source>
</evidence>
<sequence>MSLQEQIQQEIIEALKSKDENKVQTLRLVMAQIKDAQIEKRALLTDEEVIKVLGKIRKQHEEAIALYHQGKREDLVAQEEAEKKIIEAYLPSAMSEAEINALIDQTITQIGKGNFGQLMGIVMKKTSGRADGKVVAELVKKKMR</sequence>
<dbReference type="PROSITE" id="PS00107">
    <property type="entry name" value="PROTEIN_KINASE_ATP"/>
    <property type="match status" value="1"/>
</dbReference>
<dbReference type="EMBL" id="MEZK01000015">
    <property type="protein sequence ID" value="OGD62871.1"/>
    <property type="molecule type" value="Genomic_DNA"/>
</dbReference>
<dbReference type="InterPro" id="IPR019004">
    <property type="entry name" value="YqeY/Aim41"/>
</dbReference>
<dbReference type="SUPFAM" id="SSF89095">
    <property type="entry name" value="GatB/YqeY motif"/>
    <property type="match status" value="1"/>
</dbReference>
<dbReference type="Pfam" id="PF09424">
    <property type="entry name" value="YqeY"/>
    <property type="match status" value="1"/>
</dbReference>
<dbReference type="STRING" id="1797457.A2160_05810"/>
<keyword evidence="1" id="KW-0067">ATP-binding</keyword>
<evidence type="ECO:0000256" key="1">
    <source>
        <dbReference type="PROSITE-ProRule" id="PRU10141"/>
    </source>
</evidence>
<gene>
    <name evidence="2" type="ORF">A2160_05810</name>
</gene>
<evidence type="ECO:0008006" key="4">
    <source>
        <dbReference type="Google" id="ProtNLM"/>
    </source>
</evidence>
<dbReference type="PANTHER" id="PTHR28055:SF1">
    <property type="entry name" value="ALTERED INHERITANCE OF MITOCHONDRIA PROTEIN 41, MITOCHONDRIAL"/>
    <property type="match status" value="1"/>
</dbReference>
<comment type="caution">
    <text evidence="2">The sequence shown here is derived from an EMBL/GenBank/DDBJ whole genome shotgun (WGS) entry which is preliminary data.</text>
</comment>
<dbReference type="GO" id="GO:0016884">
    <property type="term" value="F:carbon-nitrogen ligase activity, with glutamine as amido-N-donor"/>
    <property type="evidence" value="ECO:0007669"/>
    <property type="project" value="InterPro"/>
</dbReference>
<dbReference type="InterPro" id="IPR017441">
    <property type="entry name" value="Protein_kinase_ATP_BS"/>
</dbReference>
<dbReference type="GO" id="GO:0005524">
    <property type="term" value="F:ATP binding"/>
    <property type="evidence" value="ECO:0007669"/>
    <property type="project" value="UniProtKB-UniRule"/>
</dbReference>
<dbReference type="InterPro" id="IPR023168">
    <property type="entry name" value="GatB_Yqey_C_2"/>
</dbReference>
<dbReference type="Proteomes" id="UP000177006">
    <property type="component" value="Unassembled WGS sequence"/>
</dbReference>
<evidence type="ECO:0000313" key="3">
    <source>
        <dbReference type="Proteomes" id="UP000177006"/>
    </source>
</evidence>
<dbReference type="PANTHER" id="PTHR28055">
    <property type="entry name" value="ALTERED INHERITANCE OF MITOCHONDRIA PROTEIN 41, MITOCHONDRIAL"/>
    <property type="match status" value="1"/>
</dbReference>
<organism evidence="2 3">
    <name type="scientific">Candidatus Beckwithbacteria bacterium RBG_13_42_9</name>
    <dbReference type="NCBI Taxonomy" id="1797457"/>
    <lineage>
        <taxon>Bacteria</taxon>
        <taxon>Candidatus Beckwithiibacteriota</taxon>
    </lineage>
</organism>
<accession>A0A1F5E6B7</accession>
<name>A0A1F5E6B7_9BACT</name>
<dbReference type="Gene3D" id="1.10.1510.10">
    <property type="entry name" value="Uncharacterised protein YqeY/AIM41 PF09424, N-terminal domain"/>
    <property type="match status" value="1"/>
</dbReference>
<reference evidence="2 3" key="1">
    <citation type="journal article" date="2016" name="Nat. Commun.">
        <title>Thousands of microbial genomes shed light on interconnected biogeochemical processes in an aquifer system.</title>
        <authorList>
            <person name="Anantharaman K."/>
            <person name="Brown C.T."/>
            <person name="Hug L.A."/>
            <person name="Sharon I."/>
            <person name="Castelle C.J."/>
            <person name="Probst A.J."/>
            <person name="Thomas B.C."/>
            <person name="Singh A."/>
            <person name="Wilkins M.J."/>
            <person name="Karaoz U."/>
            <person name="Brodie E.L."/>
            <person name="Williams K.H."/>
            <person name="Hubbard S.S."/>
            <person name="Banfield J.F."/>
        </authorList>
    </citation>
    <scope>NUCLEOTIDE SEQUENCE [LARGE SCALE GENOMIC DNA]</scope>
</reference>
<feature type="binding site" evidence="1">
    <location>
        <position position="141"/>
    </location>
    <ligand>
        <name>ATP</name>
        <dbReference type="ChEBI" id="CHEBI:30616"/>
    </ligand>
</feature>
<protein>
    <recommendedName>
        <fullName evidence="4">Glutamyl-tRNA amidotransferase</fullName>
    </recommendedName>
</protein>
<dbReference type="AlphaFoldDB" id="A0A1F5E6B7"/>